<evidence type="ECO:0000259" key="1">
    <source>
        <dbReference type="Pfam" id="PF04313"/>
    </source>
</evidence>
<dbReference type="InterPro" id="IPR017035">
    <property type="entry name" value="UCP035009_HsdR_All3000-type"/>
</dbReference>
<keyword evidence="2" id="KW-0540">Nuclease</keyword>
<dbReference type="InterPro" id="IPR007409">
    <property type="entry name" value="Restrct_endonuc_type1_HsdR_N"/>
</dbReference>
<name>A0AA97I0N0_9SPHN</name>
<sequence length="350" mass="39449">MEIESSMTELRAKLKEHKEILETEESAKTSLILPFLRALGYDIFNPSEVKAEFTADVGTKKGEKVDYALCVDGEVVLLVECKPVTNDLSIKHANQLFRYFTATTARVALLTNGKNYEFYTDSDRTNMMDESPFFTFDLESHTASDLKQLAAFKRADFDVERIVEQAGHLKLQTLVTKELRKELSEPSDDFVRTIASRLHDGSVTEAVRNRFKPVITQSISALIREGVNERLRNAMQHGEEGEPALDESEVASDGIETTEVEMEGYQIVRAICAKSIDPSRVVIRDAKSYCAILMDNNNRKTIARLHFNSATSRHIGLFSGKAETRQAVDSPMDIYKYSDDILSRITELDT</sequence>
<dbReference type="GO" id="GO:0004519">
    <property type="term" value="F:endonuclease activity"/>
    <property type="evidence" value="ECO:0007669"/>
    <property type="project" value="UniProtKB-KW"/>
</dbReference>
<dbReference type="AlphaFoldDB" id="A0AA97I0N0"/>
<gene>
    <name evidence="2" type="ORF">RB602_00080</name>
</gene>
<dbReference type="EMBL" id="CP136594">
    <property type="protein sequence ID" value="WOE75152.1"/>
    <property type="molecule type" value="Genomic_DNA"/>
</dbReference>
<dbReference type="Proteomes" id="UP001302429">
    <property type="component" value="Chromosome"/>
</dbReference>
<feature type="domain" description="Restriction endonuclease type I HsdR N-terminal" evidence="1">
    <location>
        <begin position="23"/>
        <end position="126"/>
    </location>
</feature>
<accession>A0AA97I0N0</accession>
<keyword evidence="2" id="KW-0378">Hydrolase</keyword>
<protein>
    <submittedName>
        <fullName evidence="2">Type I restriction endonuclease</fullName>
    </submittedName>
</protein>
<proteinExistence type="predicted"/>
<dbReference type="RefSeq" id="WP_317081800.1">
    <property type="nucleotide sequence ID" value="NZ_CP136594.1"/>
</dbReference>
<dbReference type="PIRSF" id="PIRSF035009">
    <property type="entry name" value="UCP035009_HSDR_N"/>
    <property type="match status" value="1"/>
</dbReference>
<evidence type="ECO:0000313" key="3">
    <source>
        <dbReference type="Proteomes" id="UP001302429"/>
    </source>
</evidence>
<organism evidence="2 3">
    <name type="scientific">Alterisphingorhabdus coralli</name>
    <dbReference type="NCBI Taxonomy" id="3071408"/>
    <lineage>
        <taxon>Bacteria</taxon>
        <taxon>Pseudomonadati</taxon>
        <taxon>Pseudomonadota</taxon>
        <taxon>Alphaproteobacteria</taxon>
        <taxon>Sphingomonadales</taxon>
        <taxon>Sphingomonadaceae</taxon>
        <taxon>Alterisphingorhabdus (ex Yan et al. 2024)</taxon>
    </lineage>
</organism>
<keyword evidence="3" id="KW-1185">Reference proteome</keyword>
<dbReference type="KEGG" id="acoa:RB602_00080"/>
<keyword evidence="2" id="KW-0255">Endonuclease</keyword>
<reference evidence="2 3" key="1">
    <citation type="submission" date="2023-10" db="EMBL/GenBank/DDBJ databases">
        <title>Complete genome sequence of a Sphingomonadaceae bacterium.</title>
        <authorList>
            <person name="Yan C."/>
        </authorList>
    </citation>
    <scope>NUCLEOTIDE SEQUENCE [LARGE SCALE GENOMIC DNA]</scope>
    <source>
        <strain evidence="2 3">SCSIO 66989</strain>
    </source>
</reference>
<dbReference type="Pfam" id="PF04313">
    <property type="entry name" value="HSDR_N"/>
    <property type="match status" value="1"/>
</dbReference>
<evidence type="ECO:0000313" key="2">
    <source>
        <dbReference type="EMBL" id="WOE75152.1"/>
    </source>
</evidence>